<feature type="compositionally biased region" description="Basic residues" evidence="1">
    <location>
        <begin position="24"/>
        <end position="33"/>
    </location>
</feature>
<dbReference type="AlphaFoldDB" id="A0A4Y2C0U3"/>
<accession>A0A4Y2C0U3</accession>
<evidence type="ECO:0000256" key="1">
    <source>
        <dbReference type="SAM" id="MobiDB-lite"/>
    </source>
</evidence>
<keyword evidence="3" id="KW-1185">Reference proteome</keyword>
<organism evidence="2 3">
    <name type="scientific">Araneus ventricosus</name>
    <name type="common">Orbweaver spider</name>
    <name type="synonym">Epeira ventricosa</name>
    <dbReference type="NCBI Taxonomy" id="182803"/>
    <lineage>
        <taxon>Eukaryota</taxon>
        <taxon>Metazoa</taxon>
        <taxon>Ecdysozoa</taxon>
        <taxon>Arthropoda</taxon>
        <taxon>Chelicerata</taxon>
        <taxon>Arachnida</taxon>
        <taxon>Araneae</taxon>
        <taxon>Araneomorphae</taxon>
        <taxon>Entelegynae</taxon>
        <taxon>Araneoidea</taxon>
        <taxon>Araneidae</taxon>
        <taxon>Araneus</taxon>
    </lineage>
</organism>
<feature type="region of interest" description="Disordered" evidence="1">
    <location>
        <begin position="12"/>
        <end position="48"/>
    </location>
</feature>
<name>A0A4Y2C0U3_ARAVE</name>
<gene>
    <name evidence="2" type="ORF">AVEN_84926_1</name>
</gene>
<evidence type="ECO:0000313" key="3">
    <source>
        <dbReference type="Proteomes" id="UP000499080"/>
    </source>
</evidence>
<evidence type="ECO:0000313" key="2">
    <source>
        <dbReference type="EMBL" id="GBL97216.1"/>
    </source>
</evidence>
<proteinExistence type="predicted"/>
<protein>
    <submittedName>
        <fullName evidence="2">Uncharacterized protein</fullName>
    </submittedName>
</protein>
<feature type="compositionally biased region" description="Basic and acidic residues" evidence="1">
    <location>
        <begin position="37"/>
        <end position="48"/>
    </location>
</feature>
<sequence length="124" mass="14424">MNLYHLPTFEGGTADLKMEEMPPRQRKRRRKLSKVLQKKDGKEDANWRLEDASEKKMPEKRVALHQANDPRSEKVETALAFHPFLWSCSRLLLLDSPAFPIEQGHKERDSQYPIASLLGRPVLF</sequence>
<comment type="caution">
    <text evidence="2">The sequence shown here is derived from an EMBL/GenBank/DDBJ whole genome shotgun (WGS) entry which is preliminary data.</text>
</comment>
<dbReference type="EMBL" id="BGPR01000128">
    <property type="protein sequence ID" value="GBL97216.1"/>
    <property type="molecule type" value="Genomic_DNA"/>
</dbReference>
<dbReference type="Proteomes" id="UP000499080">
    <property type="component" value="Unassembled WGS sequence"/>
</dbReference>
<reference evidence="2 3" key="1">
    <citation type="journal article" date="2019" name="Sci. Rep.">
        <title>Orb-weaving spider Araneus ventricosus genome elucidates the spidroin gene catalogue.</title>
        <authorList>
            <person name="Kono N."/>
            <person name="Nakamura H."/>
            <person name="Ohtoshi R."/>
            <person name="Moran D.A.P."/>
            <person name="Shinohara A."/>
            <person name="Yoshida Y."/>
            <person name="Fujiwara M."/>
            <person name="Mori M."/>
            <person name="Tomita M."/>
            <person name="Arakawa K."/>
        </authorList>
    </citation>
    <scope>NUCLEOTIDE SEQUENCE [LARGE SCALE GENOMIC DNA]</scope>
</reference>